<dbReference type="PANTHER" id="PTHR31992">
    <property type="entry name" value="DOF ZINC FINGER PROTEIN DOF1.4-RELATED"/>
    <property type="match status" value="1"/>
</dbReference>
<feature type="compositionally biased region" description="Polar residues" evidence="10">
    <location>
        <begin position="105"/>
        <end position="120"/>
    </location>
</feature>
<organism evidence="12 13">
    <name type="scientific">Linum trigynum</name>
    <dbReference type="NCBI Taxonomy" id="586398"/>
    <lineage>
        <taxon>Eukaryota</taxon>
        <taxon>Viridiplantae</taxon>
        <taxon>Streptophyta</taxon>
        <taxon>Embryophyta</taxon>
        <taxon>Tracheophyta</taxon>
        <taxon>Spermatophyta</taxon>
        <taxon>Magnoliopsida</taxon>
        <taxon>eudicotyledons</taxon>
        <taxon>Gunneridae</taxon>
        <taxon>Pentapetalae</taxon>
        <taxon>rosids</taxon>
        <taxon>fabids</taxon>
        <taxon>Malpighiales</taxon>
        <taxon>Linaceae</taxon>
        <taxon>Linum</taxon>
    </lineage>
</organism>
<keyword evidence="2 8" id="KW-0863">Zinc-finger</keyword>
<keyword evidence="7 8" id="KW-0539">Nucleus</keyword>
<keyword evidence="4 9" id="KW-0805">Transcription regulation</keyword>
<dbReference type="AlphaFoldDB" id="A0AAV2FFD2"/>
<evidence type="ECO:0000256" key="9">
    <source>
        <dbReference type="RuleBase" id="RU369094"/>
    </source>
</evidence>
<sequence>MPSEIGENPTAAAALAFPIAASMGGSADDAPSLPCPRCESTNTKFCYYNNYNLSQPRHFCKSCRRYWTQGGSLRNVPVGGGTRKSSSAASSSKRQRASSASAAAVTTTDTNNNYSNINMDSSASTNTTTSSSSNSTSSMSSLAHEQQHDHYSDPLLHLGFDPVFRSVVEAGKCDELSNLKENRQPVVSENGIASGSFISLLNNQGGGGGEGGLVGYQTGYGSGHGYGFYGVDLGLAGNAATPRGMWPYYSASTSTTTTDYLGGGDGVGCGGNVMGAWAQVGEMEKGNGGGSYVDPDGFAGPKFVIPTTAKGLMK</sequence>
<dbReference type="PROSITE" id="PS50884">
    <property type="entry name" value="ZF_DOF_2"/>
    <property type="match status" value="1"/>
</dbReference>
<dbReference type="EMBL" id="OZ034819">
    <property type="protein sequence ID" value="CAL1396185.1"/>
    <property type="molecule type" value="Genomic_DNA"/>
</dbReference>
<keyword evidence="5 8" id="KW-0238">DNA-binding</keyword>
<evidence type="ECO:0000256" key="3">
    <source>
        <dbReference type="ARBA" id="ARBA00022833"/>
    </source>
</evidence>
<feature type="compositionally biased region" description="Low complexity" evidence="10">
    <location>
        <begin position="83"/>
        <end position="104"/>
    </location>
</feature>
<keyword evidence="1 9" id="KW-0479">Metal-binding</keyword>
<evidence type="ECO:0000256" key="8">
    <source>
        <dbReference type="PROSITE-ProRule" id="PRU00071"/>
    </source>
</evidence>
<dbReference type="InterPro" id="IPR003851">
    <property type="entry name" value="Znf_Dof"/>
</dbReference>
<evidence type="ECO:0000256" key="1">
    <source>
        <dbReference type="ARBA" id="ARBA00022723"/>
    </source>
</evidence>
<keyword evidence="13" id="KW-1185">Reference proteome</keyword>
<comment type="function">
    <text evidence="9">Transcription factor that binds specifically to a 5'-AA[AG]G-3' consensus core sequence.</text>
</comment>
<dbReference type="PANTHER" id="PTHR31992:SF141">
    <property type="entry name" value="DOF ZINC FINGER PROTEIN DOF1.4"/>
    <property type="match status" value="1"/>
</dbReference>
<evidence type="ECO:0000313" key="13">
    <source>
        <dbReference type="Proteomes" id="UP001497516"/>
    </source>
</evidence>
<gene>
    <name evidence="12" type="ORF">LTRI10_LOCUS36569</name>
</gene>
<protein>
    <recommendedName>
        <fullName evidence="9">Dof zinc finger protein</fullName>
    </recommendedName>
</protein>
<keyword evidence="3 9" id="KW-0862">Zinc</keyword>
<evidence type="ECO:0000256" key="6">
    <source>
        <dbReference type="ARBA" id="ARBA00023163"/>
    </source>
</evidence>
<evidence type="ECO:0000256" key="4">
    <source>
        <dbReference type="ARBA" id="ARBA00023015"/>
    </source>
</evidence>
<feature type="region of interest" description="Disordered" evidence="10">
    <location>
        <begin position="74"/>
        <end position="148"/>
    </location>
</feature>
<evidence type="ECO:0000259" key="11">
    <source>
        <dbReference type="PROSITE" id="PS50884"/>
    </source>
</evidence>
<dbReference type="GO" id="GO:0008270">
    <property type="term" value="F:zinc ion binding"/>
    <property type="evidence" value="ECO:0007669"/>
    <property type="project" value="UniProtKB-KW"/>
</dbReference>
<evidence type="ECO:0000256" key="5">
    <source>
        <dbReference type="ARBA" id="ARBA00023125"/>
    </source>
</evidence>
<reference evidence="12 13" key="1">
    <citation type="submission" date="2024-04" db="EMBL/GenBank/DDBJ databases">
        <authorList>
            <person name="Fracassetti M."/>
        </authorList>
    </citation>
    <scope>NUCLEOTIDE SEQUENCE [LARGE SCALE GENOMIC DNA]</scope>
</reference>
<dbReference type="GO" id="GO:0003677">
    <property type="term" value="F:DNA binding"/>
    <property type="evidence" value="ECO:0007669"/>
    <property type="project" value="UniProtKB-UniRule"/>
</dbReference>
<comment type="subcellular location">
    <subcellularLocation>
        <location evidence="8 9">Nucleus</location>
    </subcellularLocation>
</comment>
<dbReference type="Pfam" id="PF02701">
    <property type="entry name" value="Zn_ribbon_Dof"/>
    <property type="match status" value="1"/>
</dbReference>
<feature type="domain" description="Dof-type" evidence="11">
    <location>
        <begin position="33"/>
        <end position="87"/>
    </location>
</feature>
<dbReference type="GO" id="GO:0003700">
    <property type="term" value="F:DNA-binding transcription factor activity"/>
    <property type="evidence" value="ECO:0007669"/>
    <property type="project" value="UniProtKB-UniRule"/>
</dbReference>
<dbReference type="PROSITE" id="PS01361">
    <property type="entry name" value="ZF_DOF_1"/>
    <property type="match status" value="1"/>
</dbReference>
<dbReference type="GO" id="GO:0005634">
    <property type="term" value="C:nucleus"/>
    <property type="evidence" value="ECO:0007669"/>
    <property type="project" value="UniProtKB-SubCell"/>
</dbReference>
<feature type="compositionally biased region" description="Low complexity" evidence="10">
    <location>
        <begin position="121"/>
        <end position="141"/>
    </location>
</feature>
<dbReference type="InterPro" id="IPR045174">
    <property type="entry name" value="Dof"/>
</dbReference>
<keyword evidence="6 9" id="KW-0804">Transcription</keyword>
<evidence type="ECO:0000256" key="7">
    <source>
        <dbReference type="ARBA" id="ARBA00023242"/>
    </source>
</evidence>
<evidence type="ECO:0000313" key="12">
    <source>
        <dbReference type="EMBL" id="CAL1396185.1"/>
    </source>
</evidence>
<dbReference type="Proteomes" id="UP001497516">
    <property type="component" value="Chromosome 6"/>
</dbReference>
<evidence type="ECO:0000256" key="2">
    <source>
        <dbReference type="ARBA" id="ARBA00022771"/>
    </source>
</evidence>
<proteinExistence type="predicted"/>
<evidence type="ECO:0000256" key="10">
    <source>
        <dbReference type="SAM" id="MobiDB-lite"/>
    </source>
</evidence>
<name>A0AAV2FFD2_9ROSI</name>
<accession>A0AAV2FFD2</accession>